<evidence type="ECO:0000259" key="5">
    <source>
        <dbReference type="PROSITE" id="PS50238"/>
    </source>
</evidence>
<dbReference type="PANTHER" id="PTHR15228:SF25">
    <property type="entry name" value="F-BAR DOMAIN-CONTAINING PROTEIN"/>
    <property type="match status" value="1"/>
</dbReference>
<dbReference type="InterPro" id="IPR008936">
    <property type="entry name" value="Rho_GTPase_activation_prot"/>
</dbReference>
<feature type="coiled-coil region" evidence="3">
    <location>
        <begin position="123"/>
        <end position="157"/>
    </location>
</feature>
<keyword evidence="1" id="KW-0343">GTPase activation</keyword>
<dbReference type="InterPro" id="IPR027267">
    <property type="entry name" value="AH/BAR_dom_sf"/>
</dbReference>
<dbReference type="InterPro" id="IPR031160">
    <property type="entry name" value="F_BAR_dom"/>
</dbReference>
<keyword evidence="2 3" id="KW-0175">Coiled coil</keyword>
<name>A0A4P9Y3V0_9FUNG</name>
<proteinExistence type="predicted"/>
<dbReference type="Pfam" id="PF00611">
    <property type="entry name" value="FCH"/>
    <property type="match status" value="1"/>
</dbReference>
<dbReference type="PANTHER" id="PTHR15228">
    <property type="entry name" value="SPERMATHECAL PHYSIOLOGY VARIANT"/>
    <property type="match status" value="1"/>
</dbReference>
<organism evidence="7 8">
    <name type="scientific">Piptocephalis cylindrospora</name>
    <dbReference type="NCBI Taxonomy" id="1907219"/>
    <lineage>
        <taxon>Eukaryota</taxon>
        <taxon>Fungi</taxon>
        <taxon>Fungi incertae sedis</taxon>
        <taxon>Zoopagomycota</taxon>
        <taxon>Zoopagomycotina</taxon>
        <taxon>Zoopagomycetes</taxon>
        <taxon>Zoopagales</taxon>
        <taxon>Piptocephalidaceae</taxon>
        <taxon>Piptocephalis</taxon>
    </lineage>
</organism>
<feature type="compositionally biased region" description="Low complexity" evidence="4">
    <location>
        <begin position="184"/>
        <end position="196"/>
    </location>
</feature>
<dbReference type="PROSITE" id="PS51741">
    <property type="entry name" value="F_BAR"/>
    <property type="match status" value="1"/>
</dbReference>
<feature type="region of interest" description="Disordered" evidence="4">
    <location>
        <begin position="177"/>
        <end position="211"/>
    </location>
</feature>
<reference evidence="8" key="1">
    <citation type="journal article" date="2018" name="Nat. Microbiol.">
        <title>Leveraging single-cell genomics to expand the fungal tree of life.</title>
        <authorList>
            <person name="Ahrendt S.R."/>
            <person name="Quandt C.A."/>
            <person name="Ciobanu D."/>
            <person name="Clum A."/>
            <person name="Salamov A."/>
            <person name="Andreopoulos B."/>
            <person name="Cheng J.F."/>
            <person name="Woyke T."/>
            <person name="Pelin A."/>
            <person name="Henrissat B."/>
            <person name="Reynolds N.K."/>
            <person name="Benny G.L."/>
            <person name="Smith M.E."/>
            <person name="James T.Y."/>
            <person name="Grigoriev I.V."/>
        </authorList>
    </citation>
    <scope>NUCLEOTIDE SEQUENCE [LARGE SCALE GENOMIC DNA]</scope>
</reference>
<dbReference type="Proteomes" id="UP000267251">
    <property type="component" value="Unassembled WGS sequence"/>
</dbReference>
<dbReference type="InterPro" id="IPR000198">
    <property type="entry name" value="RhoGAP_dom"/>
</dbReference>
<dbReference type="InterPro" id="IPR001060">
    <property type="entry name" value="FCH_dom"/>
</dbReference>
<sequence length="568" mass="62884">MSSFGHANGLETVLQTLCELDSGTTLLLDRLKQNSYSARESAAFLRKRALLEEEYARGMMKLVVSADAEAARDEGKSGSWGEAYGKFLRVHEAVALSRLKFANGITEVATSMTTLYKGNERSRKELKDMSQKFERHLSDAEAALDKSRHKYEGTSEEWEKVILQKGAGEGAPAMMGPSGGPGSGALFSPSSSLGSGTANGHGSTSGSGMMKRSNPLGGIFKQIKTPSQLSKMEEEARYKAGQANENYKTQLQITNTARQDYYTYTLPKLLRALMECVSESDAGMQYLLAKYAFTYESAEFSEASTIIPNNGEGLRWIVNQVDNPLDFSSFLAGYRSKSRSHETSDIPYTEYAMVGSSATAQSYVNPKPIFGVALEEHLRRDQLEVPAILVKCATAVEAHGFDSQGIYRMSGQSSKIRALKALLNRGMSSLVDLSQGDWLLDINIVSGVLKLYFRELPEPLLTNHLYSEFIHAATLPPQESRDRLIQVVRHLPRPNYATAQYLFRHLHRVSLNCAENKMNRKNIGIVFGPTLMVGRDDPDNPLADMGPRSKAVERILEFIDDIFPPPWN</sequence>
<dbReference type="SUPFAM" id="SSF48350">
    <property type="entry name" value="GTPase activation domain, GAP"/>
    <property type="match status" value="1"/>
</dbReference>
<dbReference type="EMBL" id="KZ988035">
    <property type="protein sequence ID" value="RKP13384.1"/>
    <property type="molecule type" value="Genomic_DNA"/>
</dbReference>
<evidence type="ECO:0000256" key="3">
    <source>
        <dbReference type="SAM" id="Coils"/>
    </source>
</evidence>
<evidence type="ECO:0000313" key="7">
    <source>
        <dbReference type="EMBL" id="RKP13384.1"/>
    </source>
</evidence>
<protein>
    <submittedName>
        <fullName evidence="7">GTPase activating protein</fullName>
    </submittedName>
</protein>
<accession>A0A4P9Y3V0</accession>
<evidence type="ECO:0000313" key="8">
    <source>
        <dbReference type="Proteomes" id="UP000267251"/>
    </source>
</evidence>
<dbReference type="OrthoDB" id="437889at2759"/>
<evidence type="ECO:0000256" key="1">
    <source>
        <dbReference type="ARBA" id="ARBA00022468"/>
    </source>
</evidence>
<dbReference type="InterPro" id="IPR051025">
    <property type="entry name" value="RhoGAP"/>
</dbReference>
<feature type="domain" description="Rho-GAP" evidence="5">
    <location>
        <begin position="372"/>
        <end position="563"/>
    </location>
</feature>
<evidence type="ECO:0000256" key="4">
    <source>
        <dbReference type="SAM" id="MobiDB-lite"/>
    </source>
</evidence>
<dbReference type="SMART" id="SM00055">
    <property type="entry name" value="FCH"/>
    <property type="match status" value="1"/>
</dbReference>
<dbReference type="PROSITE" id="PS50238">
    <property type="entry name" value="RHOGAP"/>
    <property type="match status" value="1"/>
</dbReference>
<dbReference type="Gene3D" id="1.10.555.10">
    <property type="entry name" value="Rho GTPase activation protein"/>
    <property type="match status" value="1"/>
</dbReference>
<gene>
    <name evidence="7" type="ORF">BJ684DRAFT_10136</name>
</gene>
<dbReference type="GO" id="GO:0007165">
    <property type="term" value="P:signal transduction"/>
    <property type="evidence" value="ECO:0007669"/>
    <property type="project" value="InterPro"/>
</dbReference>
<dbReference type="Pfam" id="PF00620">
    <property type="entry name" value="RhoGAP"/>
    <property type="match status" value="1"/>
</dbReference>
<dbReference type="SUPFAM" id="SSF103657">
    <property type="entry name" value="BAR/IMD domain-like"/>
    <property type="match status" value="1"/>
</dbReference>
<keyword evidence="8" id="KW-1185">Reference proteome</keyword>
<dbReference type="Gene3D" id="1.20.1270.60">
    <property type="entry name" value="Arfaptin homology (AH) domain/BAR domain"/>
    <property type="match status" value="1"/>
</dbReference>
<evidence type="ECO:0000259" key="6">
    <source>
        <dbReference type="PROSITE" id="PS51741"/>
    </source>
</evidence>
<evidence type="ECO:0000256" key="2">
    <source>
        <dbReference type="PROSITE-ProRule" id="PRU01077"/>
    </source>
</evidence>
<feature type="domain" description="F-BAR" evidence="6">
    <location>
        <begin position="10"/>
        <end position="322"/>
    </location>
</feature>
<dbReference type="GO" id="GO:0005096">
    <property type="term" value="F:GTPase activator activity"/>
    <property type="evidence" value="ECO:0007669"/>
    <property type="project" value="UniProtKB-KW"/>
</dbReference>
<dbReference type="AlphaFoldDB" id="A0A4P9Y3V0"/>
<dbReference type="SMART" id="SM00324">
    <property type="entry name" value="RhoGAP"/>
    <property type="match status" value="1"/>
</dbReference>